<dbReference type="PANTHER" id="PTHR11638">
    <property type="entry name" value="ATP-DEPENDENT CLP PROTEASE"/>
    <property type="match status" value="1"/>
</dbReference>
<dbReference type="InterPro" id="IPR019489">
    <property type="entry name" value="Clp_ATPase_C"/>
</dbReference>
<dbReference type="FunFam" id="3.40.50.300:FF:000025">
    <property type="entry name" value="ATP-dependent Clp protease subunit"/>
    <property type="match status" value="1"/>
</dbReference>
<dbReference type="GO" id="GO:0005737">
    <property type="term" value="C:cytoplasm"/>
    <property type="evidence" value="ECO:0007669"/>
    <property type="project" value="TreeGrafter"/>
</dbReference>
<dbReference type="InterPro" id="IPR001270">
    <property type="entry name" value="ClpA/B"/>
</dbReference>
<dbReference type="AlphaFoldDB" id="A0A178HII2"/>
<feature type="region of interest" description="Disordered" evidence="8">
    <location>
        <begin position="434"/>
        <end position="459"/>
    </location>
</feature>
<organism evidence="9 10">
    <name type="scientific">Aerococcus urinae</name>
    <dbReference type="NCBI Taxonomy" id="1376"/>
    <lineage>
        <taxon>Bacteria</taxon>
        <taxon>Bacillati</taxon>
        <taxon>Bacillota</taxon>
        <taxon>Bacilli</taxon>
        <taxon>Lactobacillales</taxon>
        <taxon>Aerococcaceae</taxon>
        <taxon>Aerococcus</taxon>
    </lineage>
</organism>
<dbReference type="GO" id="GO:0034605">
    <property type="term" value="P:cellular response to heat"/>
    <property type="evidence" value="ECO:0007669"/>
    <property type="project" value="TreeGrafter"/>
</dbReference>
<keyword evidence="3 6" id="KW-0067">ATP-binding</keyword>
<dbReference type="PROSITE" id="PS51903">
    <property type="entry name" value="CLP_R"/>
    <property type="match status" value="1"/>
</dbReference>
<reference evidence="9 10" key="1">
    <citation type="submission" date="2018-04" db="EMBL/GenBank/DDBJ databases">
        <title>Aerococcus urinae genomes.</title>
        <authorList>
            <person name="Hilt E."/>
            <person name="Gilbert N.M."/>
            <person name="Thomas-White K."/>
            <person name="Putonti C."/>
            <person name="Lewis A.L."/>
            <person name="Visck K.L."/>
            <person name="Wolfe A.J."/>
        </authorList>
    </citation>
    <scope>NUCLEOTIDE SEQUENCE [LARGE SCALE GENOMIC DNA]</scope>
    <source>
        <strain evidence="9 10">UMB7480</strain>
    </source>
</reference>
<dbReference type="InterPro" id="IPR018368">
    <property type="entry name" value="ClpA/B_CS1"/>
</dbReference>
<dbReference type="InterPro" id="IPR036628">
    <property type="entry name" value="Clp_N_dom_sf"/>
</dbReference>
<feature type="compositionally biased region" description="Polar residues" evidence="8">
    <location>
        <begin position="447"/>
        <end position="458"/>
    </location>
</feature>
<evidence type="ECO:0000256" key="8">
    <source>
        <dbReference type="SAM" id="MobiDB-lite"/>
    </source>
</evidence>
<dbReference type="Gene3D" id="1.10.8.60">
    <property type="match status" value="1"/>
</dbReference>
<sequence length="874" mass="98903">MVNSQKRLAENIEAALKQAEKLAIDKKHKNIAIAHLFNYLIEDQNGFIYRFLKSLNVPMKAMQAEINRELARIGSDYGKNLNYGQQFSKHLGDLLQGAEDYQEKRQANEIASQDLLMALFDLKNNELTHWLNNYVNRASAHKKLADYQERRTVDRDDVSLSFPALSKYARNLNASYRAGEMDPIIGREKELADMVLILSRRSKNNPLLIGEAGVGKTALVEGLVQRIEEDKLPSSLKGTIVMALDIGALIAGAKYRGDFEERLKAVLDEVRSSQGKIILFIDEIHTIVGAGKTEGAMDAGNLLKPMLARGEIHCIGATTHQEYHQYFEKDRALDRRFQRILVDQPTLVESQAILKGLQAQHESYHQVFIEDQAIEASVTLSNRYMTDRYLPDKAIDVLDIACAEVSMTLKEAPVSLLAAKERRYHLELTLAKTQTASDSQADETDKLQQALSSAQNEEASLEEQWQAEKALLKDWQDYRQNLLQTRLDLRQAQKDFDSQAVKVLQEEKIPQLEDKIKRVQADYQTILDGSDGPLLDPWVRKNDVAKVIARQTGIPVAQVAEHEREKLMHLASRLHQRIVGQDPAVQAVSQAVIRSRADVQDPNRPIGSFLFLGPTGVGKTELAKALADQLFNDEEKIIRLDMSEYMEKHSVARLVGAPPGYVGYEEGGQLTEAVRRQPYAVILLDEIEKAHRDVFNLLLQILDDGRLTDNQGQVIDFKNTILIMTSNLGSDILLADMLQHKNSEISLEARQAVSKKLQEHFRPEFLNRIDDTILFSALSKENMEAIVEKLLDQLKVRLSQQDIILTYQEGLKDCLADSAYEPEFGARPLKRFIRKHLETPLAERIISGQIKAQDQVNLSYDKDSEQVTFKVKEK</sequence>
<dbReference type="RefSeq" id="WP_064292114.1">
    <property type="nucleotide sequence ID" value="NZ_JASOKO010000028.1"/>
</dbReference>
<dbReference type="CDD" id="cd19499">
    <property type="entry name" value="RecA-like_ClpB_Hsp104-like"/>
    <property type="match status" value="1"/>
</dbReference>
<dbReference type="InterPro" id="IPR041546">
    <property type="entry name" value="ClpA/ClpB_AAA_lid"/>
</dbReference>
<comment type="caution">
    <text evidence="9">The sequence shown here is derived from an EMBL/GenBank/DDBJ whole genome shotgun (WGS) entry which is preliminary data.</text>
</comment>
<dbReference type="FunFam" id="3.40.50.300:FF:000010">
    <property type="entry name" value="Chaperone clpB 1, putative"/>
    <property type="match status" value="1"/>
</dbReference>
<dbReference type="Gene3D" id="1.10.1780.10">
    <property type="entry name" value="Clp, N-terminal domain"/>
    <property type="match status" value="1"/>
</dbReference>
<dbReference type="Gene3D" id="3.40.50.300">
    <property type="entry name" value="P-loop containing nucleotide triphosphate hydrolases"/>
    <property type="match status" value="3"/>
</dbReference>
<feature type="coiled-coil region" evidence="7">
    <location>
        <begin position="2"/>
        <end position="29"/>
    </location>
</feature>
<dbReference type="Pfam" id="PF00004">
    <property type="entry name" value="AAA"/>
    <property type="match status" value="1"/>
</dbReference>
<name>A0A178HII2_9LACT</name>
<dbReference type="EMBL" id="QMHM01000029">
    <property type="protein sequence ID" value="RAV77289.1"/>
    <property type="molecule type" value="Genomic_DNA"/>
</dbReference>
<accession>A0A178HII2</accession>
<dbReference type="InterPro" id="IPR028299">
    <property type="entry name" value="ClpA/B_CS2"/>
</dbReference>
<dbReference type="GeneID" id="86971659"/>
<dbReference type="Proteomes" id="UP000251923">
    <property type="component" value="Unassembled WGS sequence"/>
</dbReference>
<dbReference type="InterPro" id="IPR027417">
    <property type="entry name" value="P-loop_NTPase"/>
</dbReference>
<evidence type="ECO:0000313" key="9">
    <source>
        <dbReference type="EMBL" id="RAV77289.1"/>
    </source>
</evidence>
<dbReference type="InterPro" id="IPR003959">
    <property type="entry name" value="ATPase_AAA_core"/>
</dbReference>
<protein>
    <submittedName>
        <fullName evidence="9">AAA family ATPase</fullName>
    </submittedName>
</protein>
<evidence type="ECO:0000256" key="4">
    <source>
        <dbReference type="ARBA" id="ARBA00023186"/>
    </source>
</evidence>
<dbReference type="PANTHER" id="PTHR11638:SF18">
    <property type="entry name" value="HEAT SHOCK PROTEIN 104"/>
    <property type="match status" value="1"/>
</dbReference>
<dbReference type="PROSITE" id="PS00871">
    <property type="entry name" value="CLPAB_2"/>
    <property type="match status" value="1"/>
</dbReference>
<dbReference type="PROSITE" id="PS00870">
    <property type="entry name" value="CLPAB_1"/>
    <property type="match status" value="1"/>
</dbReference>
<comment type="function">
    <text evidence="5">Part of a stress-induced multi-chaperone system, it is involved in the recovery of the cell from heat-induced damage, in cooperation with DnaK, DnaJ and GrpE. Acts before DnaK, in the processing of protein aggregates. Protein binding stimulates the ATPase activity; ATP hydrolysis unfolds the denatured protein aggregates, which probably helps expose new hydrophobic binding sites on the surface of ClpB-bound aggregates, contributing to the solubilization and refolding of denatured protein aggregates by DnaK.</text>
</comment>
<dbReference type="SUPFAM" id="SSF52540">
    <property type="entry name" value="P-loop containing nucleoside triphosphate hydrolases"/>
    <property type="match status" value="2"/>
</dbReference>
<keyword evidence="7" id="KW-0175">Coiled coil</keyword>
<dbReference type="PRINTS" id="PR00300">
    <property type="entry name" value="CLPPROTEASEA"/>
</dbReference>
<dbReference type="InterPro" id="IPR003593">
    <property type="entry name" value="AAA+_ATPase"/>
</dbReference>
<dbReference type="SMART" id="SM01086">
    <property type="entry name" value="ClpB_D2-small"/>
    <property type="match status" value="1"/>
</dbReference>
<proteinExistence type="inferred from homology"/>
<dbReference type="Pfam" id="PF17871">
    <property type="entry name" value="AAA_lid_9"/>
    <property type="match status" value="1"/>
</dbReference>
<dbReference type="GO" id="GO:0016887">
    <property type="term" value="F:ATP hydrolysis activity"/>
    <property type="evidence" value="ECO:0007669"/>
    <property type="project" value="InterPro"/>
</dbReference>
<dbReference type="Pfam" id="PF07724">
    <property type="entry name" value="AAA_2"/>
    <property type="match status" value="1"/>
</dbReference>
<dbReference type="InterPro" id="IPR050130">
    <property type="entry name" value="ClpA_ClpB"/>
</dbReference>
<dbReference type="SUPFAM" id="SSF81923">
    <property type="entry name" value="Double Clp-N motif"/>
    <property type="match status" value="1"/>
</dbReference>
<evidence type="ECO:0000256" key="2">
    <source>
        <dbReference type="ARBA" id="ARBA00022741"/>
    </source>
</evidence>
<dbReference type="InterPro" id="IPR004176">
    <property type="entry name" value="Clp_R_N"/>
</dbReference>
<dbReference type="Pfam" id="PF02861">
    <property type="entry name" value="Clp_N"/>
    <property type="match status" value="1"/>
</dbReference>
<evidence type="ECO:0000256" key="3">
    <source>
        <dbReference type="ARBA" id="ARBA00022840"/>
    </source>
</evidence>
<dbReference type="Pfam" id="PF10431">
    <property type="entry name" value="ClpB_D2-small"/>
    <property type="match status" value="1"/>
</dbReference>
<evidence type="ECO:0000256" key="5">
    <source>
        <dbReference type="ARBA" id="ARBA00025613"/>
    </source>
</evidence>
<dbReference type="CDD" id="cd00009">
    <property type="entry name" value="AAA"/>
    <property type="match status" value="1"/>
</dbReference>
<keyword evidence="4 6" id="KW-0143">Chaperone</keyword>
<evidence type="ECO:0000256" key="7">
    <source>
        <dbReference type="SAM" id="Coils"/>
    </source>
</evidence>
<comment type="similarity">
    <text evidence="6">Belongs to the ClpA/ClpB family.</text>
</comment>
<gene>
    <name evidence="9" type="ORF">DBT54_09205</name>
</gene>
<evidence type="ECO:0000256" key="1">
    <source>
        <dbReference type="ARBA" id="ARBA00022737"/>
    </source>
</evidence>
<dbReference type="GO" id="GO:0005524">
    <property type="term" value="F:ATP binding"/>
    <property type="evidence" value="ECO:0007669"/>
    <property type="project" value="UniProtKB-KW"/>
</dbReference>
<keyword evidence="2 6" id="KW-0547">Nucleotide-binding</keyword>
<keyword evidence="1" id="KW-0677">Repeat</keyword>
<evidence type="ECO:0000313" key="10">
    <source>
        <dbReference type="Proteomes" id="UP000251923"/>
    </source>
</evidence>
<dbReference type="SMART" id="SM00382">
    <property type="entry name" value="AAA"/>
    <property type="match status" value="2"/>
</dbReference>
<evidence type="ECO:0000256" key="6">
    <source>
        <dbReference type="RuleBase" id="RU004432"/>
    </source>
</evidence>